<organism evidence="6 9">
    <name type="scientific">Leptospira levettii</name>
    <dbReference type="NCBI Taxonomy" id="2023178"/>
    <lineage>
        <taxon>Bacteria</taxon>
        <taxon>Pseudomonadati</taxon>
        <taxon>Spirochaetota</taxon>
        <taxon>Spirochaetia</taxon>
        <taxon>Leptospirales</taxon>
        <taxon>Leptospiraceae</taxon>
        <taxon>Leptospira</taxon>
    </lineage>
</organism>
<comment type="similarity">
    <text evidence="1">Belongs to the ABC transporter superfamily.</text>
</comment>
<comment type="caution">
    <text evidence="6">The sequence shown here is derived from an EMBL/GenBank/DDBJ whole genome shotgun (WGS) entry which is preliminary data.</text>
</comment>
<dbReference type="PROSITE" id="PS00211">
    <property type="entry name" value="ABC_TRANSPORTER_1"/>
    <property type="match status" value="1"/>
</dbReference>
<dbReference type="CDD" id="cd03255">
    <property type="entry name" value="ABC_MJ0796_LolCDE_FtsE"/>
    <property type="match status" value="1"/>
</dbReference>
<evidence type="ECO:0000313" key="6">
    <source>
        <dbReference type="EMBL" id="MCW7516089.1"/>
    </source>
</evidence>
<dbReference type="Proteomes" id="UP000297352">
    <property type="component" value="Unassembled WGS sequence"/>
</dbReference>
<proteinExistence type="inferred from homology"/>
<dbReference type="SUPFAM" id="SSF52540">
    <property type="entry name" value="P-loop containing nucleoside triphosphate hydrolases"/>
    <property type="match status" value="1"/>
</dbReference>
<gene>
    <name evidence="7" type="ORF">EHQ60_03675</name>
    <name evidence="6" type="ORF">ND810_13045</name>
</gene>
<dbReference type="InterPro" id="IPR027417">
    <property type="entry name" value="P-loop_NTPase"/>
</dbReference>
<dbReference type="InterPro" id="IPR003593">
    <property type="entry name" value="AAA+_ATPase"/>
</dbReference>
<evidence type="ECO:0000313" key="7">
    <source>
        <dbReference type="EMBL" id="TGL73737.1"/>
    </source>
</evidence>
<evidence type="ECO:0000259" key="5">
    <source>
        <dbReference type="PROSITE" id="PS50893"/>
    </source>
</evidence>
<evidence type="ECO:0000256" key="2">
    <source>
        <dbReference type="ARBA" id="ARBA00022448"/>
    </source>
</evidence>
<dbReference type="GeneID" id="93342027"/>
<dbReference type="Pfam" id="PF00005">
    <property type="entry name" value="ABC_tran"/>
    <property type="match status" value="1"/>
</dbReference>
<dbReference type="Proteomes" id="UP001209694">
    <property type="component" value="Unassembled WGS sequence"/>
</dbReference>
<dbReference type="PANTHER" id="PTHR42798:SF2">
    <property type="entry name" value="ABC TRANSPORTER ATP-BINDING PROTEIN MG467-RELATED"/>
    <property type="match status" value="1"/>
</dbReference>
<dbReference type="InterPro" id="IPR017871">
    <property type="entry name" value="ABC_transporter-like_CS"/>
</dbReference>
<feature type="domain" description="ABC transporter" evidence="5">
    <location>
        <begin position="10"/>
        <end position="232"/>
    </location>
</feature>
<keyword evidence="8" id="KW-1185">Reference proteome</keyword>
<dbReference type="InterPro" id="IPR003439">
    <property type="entry name" value="ABC_transporter-like_ATP-bd"/>
</dbReference>
<name>A0A2N0AVS3_9LEPT</name>
<protein>
    <submittedName>
        <fullName evidence="6">ABC transporter ATP-binding protein</fullName>
    </submittedName>
</protein>
<dbReference type="EMBL" id="RQGI01000010">
    <property type="protein sequence ID" value="TGL73737.1"/>
    <property type="molecule type" value="Genomic_DNA"/>
</dbReference>
<dbReference type="Gene3D" id="3.40.50.300">
    <property type="entry name" value="P-loop containing nucleotide triphosphate hydrolases"/>
    <property type="match status" value="1"/>
</dbReference>
<keyword evidence="4 6" id="KW-0067">ATP-binding</keyword>
<dbReference type="InterPro" id="IPR017911">
    <property type="entry name" value="MacB-like_ATP-bd"/>
</dbReference>
<evidence type="ECO:0000256" key="1">
    <source>
        <dbReference type="ARBA" id="ARBA00005417"/>
    </source>
</evidence>
<dbReference type="EMBL" id="JAMQQD010000004">
    <property type="protein sequence ID" value="MCW7516089.1"/>
    <property type="molecule type" value="Genomic_DNA"/>
</dbReference>
<accession>A0A2N0AVS3</accession>
<sequence>MTNSEIKPTVSVRKLEKYYQVVDKRYHIISGLDFEVLPGEIVSVEGASGVGKSTLLNILGAMDSFDDGEVEVCGVSLKNLSEKQRESFRAEKISFIFQQHLLLPDFTALENVMMPLLIARMNPSQAKAEAIEILKKVGLGERTESFPSQLSGGESARVGVARALVGRRQLILADEPTGNLDRDNSRHLMDLIKDLQNEFKFSLILVTHDLELASMAHKRNRIVSGKLSPVSL</sequence>
<evidence type="ECO:0000256" key="3">
    <source>
        <dbReference type="ARBA" id="ARBA00022741"/>
    </source>
</evidence>
<reference evidence="7" key="1">
    <citation type="submission" date="2018-10" db="EMBL/GenBank/DDBJ databases">
        <authorList>
            <person name="Vincent A.T."/>
            <person name="Schiettekatte O."/>
            <person name="Bourhy P."/>
            <person name="Veyrier F.J."/>
            <person name="Picardeau M."/>
        </authorList>
    </citation>
    <scope>NUCLEOTIDE SEQUENCE</scope>
    <source>
        <strain evidence="7">201702449</strain>
    </source>
</reference>
<dbReference type="GO" id="GO:0016887">
    <property type="term" value="F:ATP hydrolysis activity"/>
    <property type="evidence" value="ECO:0007669"/>
    <property type="project" value="InterPro"/>
</dbReference>
<dbReference type="AlphaFoldDB" id="A0A2N0AVS3"/>
<dbReference type="PROSITE" id="PS50893">
    <property type="entry name" value="ABC_TRANSPORTER_2"/>
    <property type="match status" value="1"/>
</dbReference>
<reference evidence="6" key="3">
    <citation type="submission" date="2022-06" db="EMBL/GenBank/DDBJ databases">
        <title>Leptospira isolates from biofilms formed at urban environments.</title>
        <authorList>
            <person name="Ribeiro P.S."/>
            <person name="Sousa T."/>
            <person name="Carvalho N."/>
            <person name="Aburjaile F."/>
            <person name="Neves F."/>
            <person name="Oliveira D."/>
            <person name="Blanco L."/>
            <person name="Lima J."/>
            <person name="Costa F."/>
            <person name="Brenig B."/>
            <person name="Soares S."/>
            <person name="Ramos R."/>
            <person name="Goes-Neto A."/>
            <person name="Matiuzzi M."/>
            <person name="Azevedo V."/>
            <person name="Ristow P."/>
        </authorList>
    </citation>
    <scope>NUCLEOTIDE SEQUENCE</scope>
    <source>
        <strain evidence="6">VSF7</strain>
    </source>
</reference>
<reference evidence="7" key="2">
    <citation type="journal article" date="2019" name="PLoS Negl. Trop. Dis.">
        <title>Revisiting the worldwide diversity of Leptospira species in the environment.</title>
        <authorList>
            <person name="Vincent A.T."/>
            <person name="Schiettekatte O."/>
            <person name="Bourhy P."/>
            <person name="Veyrier F.J."/>
            <person name="Picardeau M."/>
        </authorList>
    </citation>
    <scope>NUCLEOTIDE SEQUENCE</scope>
    <source>
        <strain evidence="7">201702449</strain>
    </source>
</reference>
<dbReference type="SMART" id="SM00382">
    <property type="entry name" value="AAA"/>
    <property type="match status" value="1"/>
</dbReference>
<dbReference type="PANTHER" id="PTHR42798">
    <property type="entry name" value="LIPOPROTEIN-RELEASING SYSTEM ATP-BINDING PROTEIN LOLD"/>
    <property type="match status" value="1"/>
</dbReference>
<evidence type="ECO:0000313" key="8">
    <source>
        <dbReference type="Proteomes" id="UP000297352"/>
    </source>
</evidence>
<evidence type="ECO:0000256" key="4">
    <source>
        <dbReference type="ARBA" id="ARBA00022840"/>
    </source>
</evidence>
<dbReference type="RefSeq" id="WP_100718965.1">
    <property type="nucleotide sequence ID" value="NZ_JAIZBN010000003.1"/>
</dbReference>
<dbReference type="GO" id="GO:0005524">
    <property type="term" value="F:ATP binding"/>
    <property type="evidence" value="ECO:0007669"/>
    <property type="project" value="UniProtKB-KW"/>
</dbReference>
<keyword evidence="3" id="KW-0547">Nucleotide-binding</keyword>
<evidence type="ECO:0000313" key="9">
    <source>
        <dbReference type="Proteomes" id="UP001209694"/>
    </source>
</evidence>
<keyword evidence="2" id="KW-0813">Transport</keyword>